<keyword evidence="5" id="KW-0378">Hydrolase</keyword>
<feature type="non-terminal residue" evidence="8">
    <location>
        <position position="1"/>
    </location>
</feature>
<dbReference type="Proteomes" id="UP000525319">
    <property type="component" value="Unassembled WGS sequence"/>
</dbReference>
<dbReference type="EMBL" id="VZTZ01085665">
    <property type="protein sequence ID" value="NXU46863.1"/>
    <property type="molecule type" value="Genomic_DNA"/>
</dbReference>
<dbReference type="GO" id="GO:0035613">
    <property type="term" value="F:RNA stem-loop binding"/>
    <property type="evidence" value="ECO:0007669"/>
    <property type="project" value="TreeGrafter"/>
</dbReference>
<accession>A0A7L3KZ96</accession>
<dbReference type="InterPro" id="IPR012337">
    <property type="entry name" value="RNaseH-like_sf"/>
</dbReference>
<evidence type="ECO:0000256" key="4">
    <source>
        <dbReference type="ARBA" id="ARBA00022759"/>
    </source>
</evidence>
<keyword evidence="4" id="KW-0255">Endonuclease</keyword>
<dbReference type="AlphaFoldDB" id="A0A7L3KZ96"/>
<dbReference type="PANTHER" id="PTHR41694:SF3">
    <property type="entry name" value="RNA-DIRECTED DNA POLYMERASE-RELATED"/>
    <property type="match status" value="1"/>
</dbReference>
<evidence type="ECO:0000256" key="5">
    <source>
        <dbReference type="ARBA" id="ARBA00022801"/>
    </source>
</evidence>
<comment type="caution">
    <text evidence="8">The sequence shown here is derived from an EMBL/GenBank/DDBJ whole genome shotgun (WGS) entry which is preliminary data.</text>
</comment>
<keyword evidence="3" id="KW-0540">Nuclease</keyword>
<dbReference type="Gene3D" id="3.30.420.10">
    <property type="entry name" value="Ribonuclease H-like superfamily/Ribonuclease H"/>
    <property type="match status" value="1"/>
</dbReference>
<evidence type="ECO:0000256" key="2">
    <source>
        <dbReference type="ARBA" id="ARBA00022695"/>
    </source>
</evidence>
<dbReference type="GO" id="GO:0015074">
    <property type="term" value="P:DNA integration"/>
    <property type="evidence" value="ECO:0007669"/>
    <property type="project" value="InterPro"/>
</dbReference>
<dbReference type="OrthoDB" id="9359997at2759"/>
<evidence type="ECO:0000313" key="9">
    <source>
        <dbReference type="Proteomes" id="UP000525319"/>
    </source>
</evidence>
<keyword evidence="9" id="KW-1185">Reference proteome</keyword>
<dbReference type="InterPro" id="IPR001584">
    <property type="entry name" value="Integrase_cat-core"/>
</dbReference>
<organism evidence="8 9">
    <name type="scientific">Drymodes brunneopygia</name>
    <dbReference type="NCBI Taxonomy" id="626378"/>
    <lineage>
        <taxon>Eukaryota</taxon>
        <taxon>Metazoa</taxon>
        <taxon>Chordata</taxon>
        <taxon>Craniata</taxon>
        <taxon>Vertebrata</taxon>
        <taxon>Euteleostomi</taxon>
        <taxon>Archelosauria</taxon>
        <taxon>Archosauria</taxon>
        <taxon>Dinosauria</taxon>
        <taxon>Saurischia</taxon>
        <taxon>Theropoda</taxon>
        <taxon>Coelurosauria</taxon>
        <taxon>Aves</taxon>
        <taxon>Neognathae</taxon>
        <taxon>Neoaves</taxon>
        <taxon>Telluraves</taxon>
        <taxon>Australaves</taxon>
        <taxon>Passeriformes</taxon>
        <taxon>Petroicidae</taxon>
        <taxon>Drymodes</taxon>
    </lineage>
</organism>
<dbReference type="InterPro" id="IPR036397">
    <property type="entry name" value="RNaseH_sf"/>
</dbReference>
<dbReference type="GO" id="GO:0016787">
    <property type="term" value="F:hydrolase activity"/>
    <property type="evidence" value="ECO:0007669"/>
    <property type="project" value="UniProtKB-KW"/>
</dbReference>
<feature type="non-terminal residue" evidence="8">
    <location>
        <position position="64"/>
    </location>
</feature>
<proteinExistence type="predicted"/>
<dbReference type="PROSITE" id="PS50994">
    <property type="entry name" value="INTEGRASE"/>
    <property type="match status" value="1"/>
</dbReference>
<evidence type="ECO:0000313" key="8">
    <source>
        <dbReference type="EMBL" id="NXU46863.1"/>
    </source>
</evidence>
<evidence type="ECO:0000259" key="7">
    <source>
        <dbReference type="PROSITE" id="PS50994"/>
    </source>
</evidence>
<feature type="domain" description="Integrase catalytic" evidence="7">
    <location>
        <begin position="1"/>
        <end position="64"/>
    </location>
</feature>
<reference evidence="8 9" key="1">
    <citation type="submission" date="2019-09" db="EMBL/GenBank/DDBJ databases">
        <title>Bird 10,000 Genomes (B10K) Project - Family phase.</title>
        <authorList>
            <person name="Zhang G."/>
        </authorList>
    </citation>
    <scope>NUCLEOTIDE SEQUENCE [LARGE SCALE GENOMIC DNA]</scope>
    <source>
        <strain evidence="8">B10K-DU-030-03</strain>
    </source>
</reference>
<dbReference type="Pfam" id="PF00665">
    <property type="entry name" value="rve"/>
    <property type="match status" value="1"/>
</dbReference>
<keyword evidence="2" id="KW-0548">Nucleotidyltransferase</keyword>
<keyword evidence="1" id="KW-0808">Transferase</keyword>
<keyword evidence="6" id="KW-0695">RNA-directed DNA polymerase</keyword>
<name>A0A7L3KZ96_9PASS</name>
<evidence type="ECO:0000256" key="6">
    <source>
        <dbReference type="ARBA" id="ARBA00022918"/>
    </source>
</evidence>
<sequence>NHVIRHLISCFAIMGVPKEIKTDNAPAYVSRKCERFLQTWGITHNTGIPHVSTGQAIVERAHRT</sequence>
<protein>
    <submittedName>
        <fullName evidence="8">POK18 protein</fullName>
    </submittedName>
</protein>
<evidence type="ECO:0000256" key="3">
    <source>
        <dbReference type="ARBA" id="ARBA00022722"/>
    </source>
</evidence>
<dbReference type="GO" id="GO:0003964">
    <property type="term" value="F:RNA-directed DNA polymerase activity"/>
    <property type="evidence" value="ECO:0007669"/>
    <property type="project" value="UniProtKB-KW"/>
</dbReference>
<dbReference type="SUPFAM" id="SSF53098">
    <property type="entry name" value="Ribonuclease H-like"/>
    <property type="match status" value="1"/>
</dbReference>
<gene>
    <name evidence="8" type="primary">Ervk18_7</name>
    <name evidence="8" type="ORF">DRYBRU_R15113</name>
</gene>
<evidence type="ECO:0000256" key="1">
    <source>
        <dbReference type="ARBA" id="ARBA00022679"/>
    </source>
</evidence>
<dbReference type="GO" id="GO:0004519">
    <property type="term" value="F:endonuclease activity"/>
    <property type="evidence" value="ECO:0007669"/>
    <property type="project" value="UniProtKB-KW"/>
</dbReference>
<dbReference type="PANTHER" id="PTHR41694">
    <property type="entry name" value="ENDOGENOUS RETROVIRUS GROUP K MEMBER POL PROTEIN"/>
    <property type="match status" value="1"/>
</dbReference>